<evidence type="ECO:0000313" key="2">
    <source>
        <dbReference type="EMBL" id="EFP11702.1"/>
    </source>
</evidence>
<dbReference type="CTD" id="9817619"/>
<reference evidence="2" key="1">
    <citation type="submission" date="2007-07" db="EMBL/GenBank/DDBJ databases">
        <title>PCAP assembly of the Caenorhabditis remanei genome.</title>
        <authorList>
            <consortium name="The Caenorhabditis remanei Sequencing Consortium"/>
            <person name="Wilson R.K."/>
        </authorList>
    </citation>
    <scope>NUCLEOTIDE SEQUENCE [LARGE SCALE GENOMIC DNA]</scope>
    <source>
        <strain evidence="2">PB4641</strain>
    </source>
</reference>
<dbReference type="HOGENOM" id="CLU_2123375_0_0_1"/>
<name>E3MXP0_CAERE</name>
<dbReference type="RefSeq" id="XP_003099095.2">
    <property type="nucleotide sequence ID" value="XM_003099047.2"/>
</dbReference>
<organism evidence="3">
    <name type="scientific">Caenorhabditis remanei</name>
    <name type="common">Caenorhabditis vulgaris</name>
    <dbReference type="NCBI Taxonomy" id="31234"/>
    <lineage>
        <taxon>Eukaryota</taxon>
        <taxon>Metazoa</taxon>
        <taxon>Ecdysozoa</taxon>
        <taxon>Nematoda</taxon>
        <taxon>Chromadorea</taxon>
        <taxon>Rhabditida</taxon>
        <taxon>Rhabditina</taxon>
        <taxon>Rhabditomorpha</taxon>
        <taxon>Rhabditoidea</taxon>
        <taxon>Rhabditidae</taxon>
        <taxon>Peloderinae</taxon>
        <taxon>Caenorhabditis</taxon>
    </lineage>
</organism>
<feature type="region of interest" description="Disordered" evidence="1">
    <location>
        <begin position="67"/>
        <end position="96"/>
    </location>
</feature>
<evidence type="ECO:0000256" key="1">
    <source>
        <dbReference type="SAM" id="MobiDB-lite"/>
    </source>
</evidence>
<dbReference type="EMBL" id="DS268492">
    <property type="protein sequence ID" value="EFP11702.1"/>
    <property type="molecule type" value="Genomic_DNA"/>
</dbReference>
<accession>E3MXP0</accession>
<gene>
    <name evidence="2" type="ORF">CRE_27738</name>
</gene>
<evidence type="ECO:0000313" key="3">
    <source>
        <dbReference type="Proteomes" id="UP000008281"/>
    </source>
</evidence>
<sequence length="114" mass="12683">MAQPVPPPNAKIVFKLPKDGDQKKATNAMAPSVLPGARPTAAKQLSRMAAVYPTLYVPPGVIQATEAGKEESNPLLFRQQKPESNPQESNPLLFRQQKPEKKWVRFNGRLCRLH</sequence>
<dbReference type="KEGG" id="crq:GCK72_002880"/>
<dbReference type="AlphaFoldDB" id="E3MXP0"/>
<dbReference type="GeneID" id="9817619"/>
<protein>
    <submittedName>
        <fullName evidence="2">Uncharacterized protein</fullName>
    </submittedName>
</protein>
<dbReference type="Proteomes" id="UP000008281">
    <property type="component" value="Unassembled WGS sequence"/>
</dbReference>
<proteinExistence type="predicted"/>
<keyword evidence="3" id="KW-1185">Reference proteome</keyword>